<evidence type="ECO:0000256" key="4">
    <source>
        <dbReference type="ARBA" id="ARBA00022840"/>
    </source>
</evidence>
<feature type="domain" description="ABC transmembrane type-1" evidence="9">
    <location>
        <begin position="16"/>
        <end position="295"/>
    </location>
</feature>
<dbReference type="Pfam" id="PF00664">
    <property type="entry name" value="ABC_membrane"/>
    <property type="match status" value="1"/>
</dbReference>
<dbReference type="InterPro" id="IPR011527">
    <property type="entry name" value="ABC1_TM_dom"/>
</dbReference>
<dbReference type="InterPro" id="IPR036640">
    <property type="entry name" value="ABC1_TM_sf"/>
</dbReference>
<evidence type="ECO:0000259" key="9">
    <source>
        <dbReference type="PROSITE" id="PS50929"/>
    </source>
</evidence>
<dbReference type="CDD" id="cd18551">
    <property type="entry name" value="ABC_6TM_LmrA_like"/>
    <property type="match status" value="1"/>
</dbReference>
<evidence type="ECO:0000256" key="7">
    <source>
        <dbReference type="SAM" id="Phobius"/>
    </source>
</evidence>
<evidence type="ECO:0000313" key="10">
    <source>
        <dbReference type="EMBL" id="MEI4463871.1"/>
    </source>
</evidence>
<keyword evidence="4 10" id="KW-0067">ATP-binding</keyword>
<sequence>MNKHIFQLIHINRPIIMGIAVNVLSIIVTILVPLTVKRFIDSNSGDAIDFRWSYGIFGLLLLQAVLTSIGTYIITREGEKQVARIRMQIKRHLLSLPVRYFDDNNSGAISSRVINDATLLRNFLTINIPQMINGVIAILLSLSILLYLDWKLASLLFLIFPLNVMLTLPIGRLSRSISRETQDSLSRLTGMTSESLSNIRTIKHSNAEENVFTRFEGEADRLLGLSIRSDRLYAIINPTQKLFAISLIILVVLYGGYRVGQGSLSTGTMISFMIFLFQLIGPVNSVADFYNHLMRARGSTEKIIEILEETPESNLGRIRTVEGGRGAHHLTLEGIHFGYGDVDAIHDVSMEVRAGEKIAIVGPTGSGKSTTINLITRLYPIRRGRLRLDGVDANRYHLREWRDLFSVVSQDNAILSGSIRHNLTLGLGHVPTEAHILRALEQACLLDEVENLEDGLETLIGEKGMNLSGGQRQRLQIARAILKDAPFLILDEATSSLDSSTERRITSHLDSVQGTKGIVSIAHRLSTIIDADRIYFIDKGKVTGVGTHLELLRRIPKYRHFVESQILETDDATSSNVN</sequence>
<keyword evidence="5 7" id="KW-1133">Transmembrane helix</keyword>
<dbReference type="SUPFAM" id="SSF90123">
    <property type="entry name" value="ABC transporter transmembrane region"/>
    <property type="match status" value="1"/>
</dbReference>
<feature type="transmembrane region" description="Helical" evidence="7">
    <location>
        <begin position="241"/>
        <end position="257"/>
    </location>
</feature>
<dbReference type="RefSeq" id="WP_336449714.1">
    <property type="nucleotide sequence ID" value="NZ_JBAWKY010000006.1"/>
</dbReference>
<evidence type="ECO:0000259" key="8">
    <source>
        <dbReference type="PROSITE" id="PS50893"/>
    </source>
</evidence>
<proteinExistence type="predicted"/>
<dbReference type="Pfam" id="PF00005">
    <property type="entry name" value="ABC_tran"/>
    <property type="match status" value="1"/>
</dbReference>
<comment type="caution">
    <text evidence="10">The sequence shown here is derived from an EMBL/GenBank/DDBJ whole genome shotgun (WGS) entry which is preliminary data.</text>
</comment>
<dbReference type="PROSITE" id="PS00211">
    <property type="entry name" value="ABC_TRANSPORTER_1"/>
    <property type="match status" value="1"/>
</dbReference>
<dbReference type="SUPFAM" id="SSF52540">
    <property type="entry name" value="P-loop containing nucleoside triphosphate hydrolases"/>
    <property type="match status" value="1"/>
</dbReference>
<dbReference type="Gene3D" id="1.20.1560.10">
    <property type="entry name" value="ABC transporter type 1, transmembrane domain"/>
    <property type="match status" value="1"/>
</dbReference>
<feature type="domain" description="ABC transporter" evidence="8">
    <location>
        <begin position="330"/>
        <end position="564"/>
    </location>
</feature>
<dbReference type="InterPro" id="IPR039421">
    <property type="entry name" value="Type_1_exporter"/>
</dbReference>
<evidence type="ECO:0000256" key="2">
    <source>
        <dbReference type="ARBA" id="ARBA00022692"/>
    </source>
</evidence>
<reference evidence="10 11" key="1">
    <citation type="submission" date="2023-12" db="EMBL/GenBank/DDBJ databases">
        <authorList>
            <person name="Easwaran N."/>
            <person name="Lazarus H.P.S."/>
        </authorList>
    </citation>
    <scope>NUCLEOTIDE SEQUENCE [LARGE SCALE GENOMIC DNA]</scope>
    <source>
        <strain evidence="10 11">VIT-2023</strain>
    </source>
</reference>
<dbReference type="Proteomes" id="UP001387110">
    <property type="component" value="Unassembled WGS sequence"/>
</dbReference>
<organism evidence="10 11">
    <name type="scientific">Exiguobacterium indicum</name>
    <dbReference type="NCBI Taxonomy" id="296995"/>
    <lineage>
        <taxon>Bacteria</taxon>
        <taxon>Bacillati</taxon>
        <taxon>Bacillota</taxon>
        <taxon>Bacilli</taxon>
        <taxon>Bacillales</taxon>
        <taxon>Bacillales Family XII. Incertae Sedis</taxon>
        <taxon>Exiguobacterium</taxon>
    </lineage>
</organism>
<evidence type="ECO:0000256" key="3">
    <source>
        <dbReference type="ARBA" id="ARBA00022741"/>
    </source>
</evidence>
<feature type="transmembrane region" description="Helical" evidence="7">
    <location>
        <begin position="154"/>
        <end position="171"/>
    </location>
</feature>
<evidence type="ECO:0000256" key="5">
    <source>
        <dbReference type="ARBA" id="ARBA00022989"/>
    </source>
</evidence>
<dbReference type="GO" id="GO:0005524">
    <property type="term" value="F:ATP binding"/>
    <property type="evidence" value="ECO:0007669"/>
    <property type="project" value="UniProtKB-KW"/>
</dbReference>
<dbReference type="PANTHER" id="PTHR43394">
    <property type="entry name" value="ATP-DEPENDENT PERMEASE MDL1, MITOCHONDRIAL"/>
    <property type="match status" value="1"/>
</dbReference>
<name>A0ABU8ENT8_9BACL</name>
<feature type="transmembrane region" description="Helical" evidence="7">
    <location>
        <begin position="12"/>
        <end position="32"/>
    </location>
</feature>
<feature type="transmembrane region" description="Helical" evidence="7">
    <location>
        <begin position="131"/>
        <end position="148"/>
    </location>
</feature>
<dbReference type="Gene3D" id="3.40.50.300">
    <property type="entry name" value="P-loop containing nucleotide triphosphate hydrolases"/>
    <property type="match status" value="1"/>
</dbReference>
<dbReference type="PROSITE" id="PS50893">
    <property type="entry name" value="ABC_TRANSPORTER_2"/>
    <property type="match status" value="1"/>
</dbReference>
<dbReference type="PANTHER" id="PTHR43394:SF1">
    <property type="entry name" value="ATP-BINDING CASSETTE SUB-FAMILY B MEMBER 10, MITOCHONDRIAL"/>
    <property type="match status" value="1"/>
</dbReference>
<dbReference type="InterPro" id="IPR027417">
    <property type="entry name" value="P-loop_NTPase"/>
</dbReference>
<dbReference type="InterPro" id="IPR003439">
    <property type="entry name" value="ABC_transporter-like_ATP-bd"/>
</dbReference>
<dbReference type="EMBL" id="JBAWKY010000006">
    <property type="protein sequence ID" value="MEI4463871.1"/>
    <property type="molecule type" value="Genomic_DNA"/>
</dbReference>
<accession>A0ABU8ENT8</accession>
<evidence type="ECO:0000313" key="11">
    <source>
        <dbReference type="Proteomes" id="UP001387110"/>
    </source>
</evidence>
<feature type="transmembrane region" description="Helical" evidence="7">
    <location>
        <begin position="269"/>
        <end position="290"/>
    </location>
</feature>
<dbReference type="InterPro" id="IPR017871">
    <property type="entry name" value="ABC_transporter-like_CS"/>
</dbReference>
<evidence type="ECO:0000256" key="1">
    <source>
        <dbReference type="ARBA" id="ARBA00004651"/>
    </source>
</evidence>
<evidence type="ECO:0000256" key="6">
    <source>
        <dbReference type="ARBA" id="ARBA00023136"/>
    </source>
</evidence>
<keyword evidence="6 7" id="KW-0472">Membrane</keyword>
<protein>
    <submittedName>
        <fullName evidence="10">ABC transporter ATP-binding protein</fullName>
    </submittedName>
</protein>
<dbReference type="SMART" id="SM00382">
    <property type="entry name" value="AAA"/>
    <property type="match status" value="1"/>
</dbReference>
<keyword evidence="11" id="KW-1185">Reference proteome</keyword>
<keyword evidence="3" id="KW-0547">Nucleotide-binding</keyword>
<dbReference type="InterPro" id="IPR003593">
    <property type="entry name" value="AAA+_ATPase"/>
</dbReference>
<dbReference type="PROSITE" id="PS50929">
    <property type="entry name" value="ABC_TM1F"/>
    <property type="match status" value="1"/>
</dbReference>
<keyword evidence="2 7" id="KW-0812">Transmembrane</keyword>
<comment type="subcellular location">
    <subcellularLocation>
        <location evidence="1">Cell membrane</location>
        <topology evidence="1">Multi-pass membrane protein</topology>
    </subcellularLocation>
</comment>
<feature type="transmembrane region" description="Helical" evidence="7">
    <location>
        <begin position="52"/>
        <end position="74"/>
    </location>
</feature>
<gene>
    <name evidence="10" type="ORF">SZL87_15705</name>
</gene>